<dbReference type="CDD" id="cd01949">
    <property type="entry name" value="GGDEF"/>
    <property type="match status" value="1"/>
</dbReference>
<dbReference type="PANTHER" id="PTHR45138">
    <property type="entry name" value="REGULATORY COMPONENTS OF SENSORY TRANSDUCTION SYSTEM"/>
    <property type="match status" value="1"/>
</dbReference>
<dbReference type="InterPro" id="IPR000160">
    <property type="entry name" value="GGDEF_dom"/>
</dbReference>
<dbReference type="NCBIfam" id="TIGR00254">
    <property type="entry name" value="GGDEF"/>
    <property type="match status" value="1"/>
</dbReference>
<keyword evidence="1" id="KW-1133">Transmembrane helix</keyword>
<evidence type="ECO:0000313" key="3">
    <source>
        <dbReference type="EMBL" id="MCU6705197.1"/>
    </source>
</evidence>
<feature type="transmembrane region" description="Helical" evidence="1">
    <location>
        <begin position="99"/>
        <end position="115"/>
    </location>
</feature>
<accession>A0AAE3IIU4</accession>
<dbReference type="AlphaFoldDB" id="A0AAE3IIU4"/>
<evidence type="ECO:0000256" key="1">
    <source>
        <dbReference type="SAM" id="Phobius"/>
    </source>
</evidence>
<protein>
    <submittedName>
        <fullName evidence="3">GGDEF domain-containing protein</fullName>
    </submittedName>
</protein>
<dbReference type="SUPFAM" id="SSF55073">
    <property type="entry name" value="Nucleotide cyclase"/>
    <property type="match status" value="1"/>
</dbReference>
<feature type="transmembrane region" description="Helical" evidence="1">
    <location>
        <begin position="122"/>
        <end position="144"/>
    </location>
</feature>
<dbReference type="InterPro" id="IPR050469">
    <property type="entry name" value="Diguanylate_Cyclase"/>
</dbReference>
<comment type="caution">
    <text evidence="3">The sequence shown here is derived from an EMBL/GenBank/DDBJ whole genome shotgun (WGS) entry which is preliminary data.</text>
</comment>
<feature type="transmembrane region" description="Helical" evidence="1">
    <location>
        <begin position="21"/>
        <end position="41"/>
    </location>
</feature>
<feature type="transmembrane region" description="Helical" evidence="1">
    <location>
        <begin position="156"/>
        <end position="177"/>
    </location>
</feature>
<dbReference type="Proteomes" id="UP001208131">
    <property type="component" value="Unassembled WGS sequence"/>
</dbReference>
<dbReference type="GO" id="GO:0052621">
    <property type="term" value="F:diguanylate cyclase activity"/>
    <property type="evidence" value="ECO:0007669"/>
    <property type="project" value="TreeGrafter"/>
</dbReference>
<keyword evidence="1" id="KW-0812">Transmembrane</keyword>
<dbReference type="InterPro" id="IPR029787">
    <property type="entry name" value="Nucleotide_cyclase"/>
</dbReference>
<dbReference type="InterPro" id="IPR043128">
    <property type="entry name" value="Rev_trsase/Diguanyl_cyclase"/>
</dbReference>
<name>A0AAE3IIU4_9FIRM</name>
<sequence length="357" mass="41206">MKIKKEINLFAGMFTAEEIYRYGDIILLLGHIIYLVLFYRFGVYQMVYYNYFSVAFYAAMYFLLHFKKIGKMSFTYLVLGEIIVHACMGAYYIGWSAGFTQIMLCIIPIPFFIVQNRKAIPYILSSFDVVVFIVMRIIVTNRVAPYSFDTNRENILYIYNTLCSFIIIIYVSSIYIFTNEHNKREAKAQNEKLQKLATIDPLTQLFNRRAMMDFIKKIESNSRRTNSVYSMCLGDIDDFKHVNDTYGHEVGDKVLRAVSDVIAGNVPSEGYVCRWGGEEILFVVPNTDTESCEKIAKSICQKIHECTFKENSRSFNISMTFGVYSVTPNENYDEGISKVDKLLYKGKNQGKNCVVSK</sequence>
<dbReference type="EMBL" id="JAOQJZ010000003">
    <property type="protein sequence ID" value="MCU6705197.1"/>
    <property type="molecule type" value="Genomic_DNA"/>
</dbReference>
<feature type="domain" description="GGDEF" evidence="2">
    <location>
        <begin position="227"/>
        <end position="357"/>
    </location>
</feature>
<dbReference type="RefSeq" id="WP_267300596.1">
    <property type="nucleotide sequence ID" value="NZ_JAOQJZ010000003.1"/>
</dbReference>
<feature type="transmembrane region" description="Helical" evidence="1">
    <location>
        <begin position="47"/>
        <end position="64"/>
    </location>
</feature>
<reference evidence="3 4" key="1">
    <citation type="journal article" date="2021" name="ISME Commun">
        <title>Automated analysis of genomic sequences facilitates high-throughput and comprehensive description of bacteria.</title>
        <authorList>
            <person name="Hitch T.C.A."/>
        </authorList>
    </citation>
    <scope>NUCLEOTIDE SEQUENCE [LARGE SCALE GENOMIC DNA]</scope>
    <source>
        <strain evidence="3 4">Sanger_31</strain>
    </source>
</reference>
<dbReference type="PANTHER" id="PTHR45138:SF9">
    <property type="entry name" value="DIGUANYLATE CYCLASE DGCM-RELATED"/>
    <property type="match status" value="1"/>
</dbReference>
<dbReference type="SMART" id="SM00267">
    <property type="entry name" value="GGDEF"/>
    <property type="match status" value="1"/>
</dbReference>
<keyword evidence="4" id="KW-1185">Reference proteome</keyword>
<organism evidence="3 4">
    <name type="scientific">Hominimerdicola aceti</name>
    <dbReference type="NCBI Taxonomy" id="2981726"/>
    <lineage>
        <taxon>Bacteria</taxon>
        <taxon>Bacillati</taxon>
        <taxon>Bacillota</taxon>
        <taxon>Clostridia</taxon>
        <taxon>Eubacteriales</taxon>
        <taxon>Oscillospiraceae</taxon>
        <taxon>Hominimerdicola</taxon>
    </lineage>
</organism>
<proteinExistence type="predicted"/>
<gene>
    <name evidence="3" type="ORF">OCV57_04555</name>
</gene>
<dbReference type="FunFam" id="3.30.70.270:FF:000001">
    <property type="entry name" value="Diguanylate cyclase domain protein"/>
    <property type="match status" value="1"/>
</dbReference>
<dbReference type="Gene3D" id="3.30.70.270">
    <property type="match status" value="1"/>
</dbReference>
<dbReference type="Pfam" id="PF00990">
    <property type="entry name" value="GGDEF"/>
    <property type="match status" value="1"/>
</dbReference>
<dbReference type="PROSITE" id="PS50887">
    <property type="entry name" value="GGDEF"/>
    <property type="match status" value="1"/>
</dbReference>
<keyword evidence="1" id="KW-0472">Membrane</keyword>
<evidence type="ECO:0000259" key="2">
    <source>
        <dbReference type="PROSITE" id="PS50887"/>
    </source>
</evidence>
<evidence type="ECO:0000313" key="4">
    <source>
        <dbReference type="Proteomes" id="UP001208131"/>
    </source>
</evidence>